<dbReference type="GO" id="GO:0005319">
    <property type="term" value="F:lipid transporter activity"/>
    <property type="evidence" value="ECO:0007669"/>
    <property type="project" value="TreeGrafter"/>
</dbReference>
<dbReference type="PANTHER" id="PTHR19229">
    <property type="entry name" value="ATP-BINDING CASSETTE TRANSPORTER SUBFAMILY A ABCA"/>
    <property type="match status" value="1"/>
</dbReference>
<dbReference type="OrthoDB" id="6429129at2759"/>
<reference evidence="1 2" key="1">
    <citation type="journal article" date="2019" name="Sci. Rep.">
        <title>Orb-weaving spider Araneus ventricosus genome elucidates the spidroin gene catalogue.</title>
        <authorList>
            <person name="Kono N."/>
            <person name="Nakamura H."/>
            <person name="Ohtoshi R."/>
            <person name="Moran D.A.P."/>
            <person name="Shinohara A."/>
            <person name="Yoshida Y."/>
            <person name="Fujiwara M."/>
            <person name="Mori M."/>
            <person name="Tomita M."/>
            <person name="Arakawa K."/>
        </authorList>
    </citation>
    <scope>NUCLEOTIDE SEQUENCE [LARGE SCALE GENOMIC DNA]</scope>
</reference>
<dbReference type="GO" id="GO:0005524">
    <property type="term" value="F:ATP binding"/>
    <property type="evidence" value="ECO:0007669"/>
    <property type="project" value="UniProtKB-KW"/>
</dbReference>
<dbReference type="InterPro" id="IPR026082">
    <property type="entry name" value="ABCA"/>
</dbReference>
<comment type="caution">
    <text evidence="1">The sequence shown here is derived from an EMBL/GenBank/DDBJ whole genome shotgun (WGS) entry which is preliminary data.</text>
</comment>
<keyword evidence="2" id="KW-1185">Reference proteome</keyword>
<dbReference type="AlphaFoldDB" id="A0A4Y2MW45"/>
<dbReference type="PANTHER" id="PTHR19229:SF250">
    <property type="entry name" value="ABC TRANSPORTER DOMAIN-CONTAINING PROTEIN-RELATED"/>
    <property type="match status" value="1"/>
</dbReference>
<evidence type="ECO:0000313" key="2">
    <source>
        <dbReference type="Proteomes" id="UP000499080"/>
    </source>
</evidence>
<organism evidence="1 2">
    <name type="scientific">Araneus ventricosus</name>
    <name type="common">Orbweaver spider</name>
    <name type="synonym">Epeira ventricosa</name>
    <dbReference type="NCBI Taxonomy" id="182803"/>
    <lineage>
        <taxon>Eukaryota</taxon>
        <taxon>Metazoa</taxon>
        <taxon>Ecdysozoa</taxon>
        <taxon>Arthropoda</taxon>
        <taxon>Chelicerata</taxon>
        <taxon>Arachnida</taxon>
        <taxon>Araneae</taxon>
        <taxon>Araneomorphae</taxon>
        <taxon>Entelegynae</taxon>
        <taxon>Araneoidea</taxon>
        <taxon>Araneidae</taxon>
        <taxon>Araneus</taxon>
    </lineage>
</organism>
<keyword evidence="1" id="KW-0547">Nucleotide-binding</keyword>
<dbReference type="GO" id="GO:0140359">
    <property type="term" value="F:ABC-type transporter activity"/>
    <property type="evidence" value="ECO:0007669"/>
    <property type="project" value="InterPro"/>
</dbReference>
<keyword evidence="1" id="KW-0067">ATP-binding</keyword>
<sequence>VLFLDEPTSGLDVEARRSVWDALLEIRRDRTIILTTHYMEEADILGDRIAIMAEGEVQCCGSPMFLKQKFGTGYHLHAVKDVKFNLNAVTSLLKKYIPEAELGKELEKEISFSLSADTGKDFGDMFEELEHRRGELGVLSFGVTITTMEDVFLK</sequence>
<dbReference type="GO" id="GO:0016020">
    <property type="term" value="C:membrane"/>
    <property type="evidence" value="ECO:0007669"/>
    <property type="project" value="InterPro"/>
</dbReference>
<proteinExistence type="predicted"/>
<accession>A0A4Y2MW45</accession>
<dbReference type="SUPFAM" id="SSF52540">
    <property type="entry name" value="P-loop containing nucleoside triphosphate hydrolases"/>
    <property type="match status" value="1"/>
</dbReference>
<dbReference type="InterPro" id="IPR027417">
    <property type="entry name" value="P-loop_NTPase"/>
</dbReference>
<dbReference type="EMBL" id="BGPR01124793">
    <property type="protein sequence ID" value="GBN30544.1"/>
    <property type="molecule type" value="Genomic_DNA"/>
</dbReference>
<dbReference type="Proteomes" id="UP000499080">
    <property type="component" value="Unassembled WGS sequence"/>
</dbReference>
<evidence type="ECO:0000313" key="1">
    <source>
        <dbReference type="EMBL" id="GBN30544.1"/>
    </source>
</evidence>
<name>A0A4Y2MW45_ARAVE</name>
<gene>
    <name evidence="1" type="primary">ABCA3_21</name>
    <name evidence="1" type="ORF">AVEN_221624_1</name>
</gene>
<dbReference type="Gene3D" id="3.40.50.300">
    <property type="entry name" value="P-loop containing nucleotide triphosphate hydrolases"/>
    <property type="match status" value="1"/>
</dbReference>
<feature type="non-terminal residue" evidence="1">
    <location>
        <position position="1"/>
    </location>
</feature>
<protein>
    <submittedName>
        <fullName evidence="1">ATP-binding cassette sub-family A member 3</fullName>
    </submittedName>
</protein>